<reference evidence="2" key="2">
    <citation type="submission" date="2023-06" db="EMBL/GenBank/DDBJ databases">
        <authorList>
            <consortium name="Lawrence Berkeley National Laboratory"/>
            <person name="Haridas S."/>
            <person name="Hensen N."/>
            <person name="Bonometti L."/>
            <person name="Westerberg I."/>
            <person name="Brannstrom I.O."/>
            <person name="Guillou S."/>
            <person name="Cros-Aarteil S."/>
            <person name="Calhoun S."/>
            <person name="Kuo A."/>
            <person name="Mondo S."/>
            <person name="Pangilinan J."/>
            <person name="Riley R."/>
            <person name="Labutti K."/>
            <person name="Andreopoulos B."/>
            <person name="Lipzen A."/>
            <person name="Chen C."/>
            <person name="Yanf M."/>
            <person name="Daum C."/>
            <person name="Ng V."/>
            <person name="Clum A."/>
            <person name="Steindorff A."/>
            <person name="Ohm R."/>
            <person name="Martin F."/>
            <person name="Silar P."/>
            <person name="Natvig D."/>
            <person name="Lalanne C."/>
            <person name="Gautier V."/>
            <person name="Ament-Velasquez S.L."/>
            <person name="Kruys A."/>
            <person name="Hutchinson M.I."/>
            <person name="Powell A.J."/>
            <person name="Barry K."/>
            <person name="Miller A.N."/>
            <person name="Grigoriev I.V."/>
            <person name="Debuchy R."/>
            <person name="Gladieux P."/>
            <person name="Thoren M.H."/>
            <person name="Johannesson H."/>
        </authorList>
    </citation>
    <scope>NUCLEOTIDE SEQUENCE</scope>
    <source>
        <strain evidence="2">CBS 118394</strain>
    </source>
</reference>
<dbReference type="EMBL" id="JAUEDM010000004">
    <property type="protein sequence ID" value="KAK3317973.1"/>
    <property type="molecule type" value="Genomic_DNA"/>
</dbReference>
<accession>A0AAE0M436</accession>
<dbReference type="AlphaFoldDB" id="A0AAE0M436"/>
<feature type="region of interest" description="Disordered" evidence="1">
    <location>
        <begin position="1"/>
        <end position="29"/>
    </location>
</feature>
<name>A0AAE0M436_9PEZI</name>
<comment type="caution">
    <text evidence="2">The sequence shown here is derived from an EMBL/GenBank/DDBJ whole genome shotgun (WGS) entry which is preliminary data.</text>
</comment>
<proteinExistence type="predicted"/>
<evidence type="ECO:0000256" key="1">
    <source>
        <dbReference type="SAM" id="MobiDB-lite"/>
    </source>
</evidence>
<organism evidence="2 3">
    <name type="scientific">Apodospora peruviana</name>
    <dbReference type="NCBI Taxonomy" id="516989"/>
    <lineage>
        <taxon>Eukaryota</taxon>
        <taxon>Fungi</taxon>
        <taxon>Dikarya</taxon>
        <taxon>Ascomycota</taxon>
        <taxon>Pezizomycotina</taxon>
        <taxon>Sordariomycetes</taxon>
        <taxon>Sordariomycetidae</taxon>
        <taxon>Sordariales</taxon>
        <taxon>Lasiosphaeriaceae</taxon>
        <taxon>Apodospora</taxon>
    </lineage>
</organism>
<keyword evidence="3" id="KW-1185">Reference proteome</keyword>
<sequence>MSKRIDGLLDRVPGTGGRDGSGGGGGYGRGGHGCGGRGGFGGPVHFGPDLPNLANMPIFDGGPAAYAVEPIRPSNQGGAGPSGYRPPCPPSVQSYHSGDTWYSDTRNRDTPTSSRSTLNLNTTYGGAEEDCEGCGSSVVVEREEWVTKIPKCGSVVAMGTYGTYTACRLPVGIVAVWGSTGIPSSYLIAEGLGATCAMGKT</sequence>
<reference evidence="2" key="1">
    <citation type="journal article" date="2023" name="Mol. Phylogenet. Evol.">
        <title>Genome-scale phylogeny and comparative genomics of the fungal order Sordariales.</title>
        <authorList>
            <person name="Hensen N."/>
            <person name="Bonometti L."/>
            <person name="Westerberg I."/>
            <person name="Brannstrom I.O."/>
            <person name="Guillou S."/>
            <person name="Cros-Aarteil S."/>
            <person name="Calhoun S."/>
            <person name="Haridas S."/>
            <person name="Kuo A."/>
            <person name="Mondo S."/>
            <person name="Pangilinan J."/>
            <person name="Riley R."/>
            <person name="LaButti K."/>
            <person name="Andreopoulos B."/>
            <person name="Lipzen A."/>
            <person name="Chen C."/>
            <person name="Yan M."/>
            <person name="Daum C."/>
            <person name="Ng V."/>
            <person name="Clum A."/>
            <person name="Steindorff A."/>
            <person name="Ohm R.A."/>
            <person name="Martin F."/>
            <person name="Silar P."/>
            <person name="Natvig D.O."/>
            <person name="Lalanne C."/>
            <person name="Gautier V."/>
            <person name="Ament-Velasquez S.L."/>
            <person name="Kruys A."/>
            <person name="Hutchinson M.I."/>
            <person name="Powell A.J."/>
            <person name="Barry K."/>
            <person name="Miller A.N."/>
            <person name="Grigoriev I.V."/>
            <person name="Debuchy R."/>
            <person name="Gladieux P."/>
            <person name="Hiltunen Thoren M."/>
            <person name="Johannesson H."/>
        </authorList>
    </citation>
    <scope>NUCLEOTIDE SEQUENCE</scope>
    <source>
        <strain evidence="2">CBS 118394</strain>
    </source>
</reference>
<dbReference type="Proteomes" id="UP001283341">
    <property type="component" value="Unassembled WGS sequence"/>
</dbReference>
<feature type="region of interest" description="Disordered" evidence="1">
    <location>
        <begin position="67"/>
        <end position="98"/>
    </location>
</feature>
<protein>
    <submittedName>
        <fullName evidence="2">Uncharacterized protein</fullName>
    </submittedName>
</protein>
<evidence type="ECO:0000313" key="2">
    <source>
        <dbReference type="EMBL" id="KAK3317973.1"/>
    </source>
</evidence>
<evidence type="ECO:0000313" key="3">
    <source>
        <dbReference type="Proteomes" id="UP001283341"/>
    </source>
</evidence>
<feature type="compositionally biased region" description="Gly residues" evidence="1">
    <location>
        <begin position="14"/>
        <end position="29"/>
    </location>
</feature>
<gene>
    <name evidence="2" type="ORF">B0H66DRAFT_590747</name>
</gene>